<dbReference type="InterPro" id="IPR045170">
    <property type="entry name" value="MTOX"/>
</dbReference>
<sequence>MYDVCIVGAGMWGSTAARHASQLAGLKVCVVGPEEPTKEEFADREVFGAHYDAGRIYSTVHGSNHVGRIRGLVSQRSVERYPELEELSGVKFYKEVGFIFFGGVDAFYDTLDSFSEGVSLETAASVRSRYPYIDTGKDGPTAILSKRSAGYLDARKYVQAQLLVARRQGCDVMNDVVVHVAQVNQSGSMLVETDSGRHITARKVLLCTGAFTPFMDLLPADRKLDVTVTSDVTVRFELDEECVRRLQDMPCLTSEFSEPSPRECYILPPITYPDGKVYVKIGHGRYVDTTLHTHEEVRRWYIDEADPKTIDTLKDIFHSVVQGVKPLSEVYYTCADLDTATELPYCDMVSPSLGVLVGGNSQGATMAEEMGRMGADMITGETNWNRDIPKEVFKARYINA</sequence>
<evidence type="ECO:0000256" key="2">
    <source>
        <dbReference type="ARBA" id="ARBA00010989"/>
    </source>
</evidence>
<evidence type="ECO:0000256" key="3">
    <source>
        <dbReference type="ARBA" id="ARBA00022630"/>
    </source>
</evidence>
<dbReference type="GO" id="GO:0008115">
    <property type="term" value="F:sarcosine oxidase activity"/>
    <property type="evidence" value="ECO:0007669"/>
    <property type="project" value="TreeGrafter"/>
</dbReference>
<organism evidence="7 8">
    <name type="scientific">Patiria miniata</name>
    <name type="common">Bat star</name>
    <name type="synonym">Asterina miniata</name>
    <dbReference type="NCBI Taxonomy" id="46514"/>
    <lineage>
        <taxon>Eukaryota</taxon>
        <taxon>Metazoa</taxon>
        <taxon>Echinodermata</taxon>
        <taxon>Eleutherozoa</taxon>
        <taxon>Asterozoa</taxon>
        <taxon>Asteroidea</taxon>
        <taxon>Valvatacea</taxon>
        <taxon>Valvatida</taxon>
        <taxon>Asterinidae</taxon>
        <taxon>Patiria</taxon>
    </lineage>
</organism>
<evidence type="ECO:0000259" key="6">
    <source>
        <dbReference type="Pfam" id="PF01266"/>
    </source>
</evidence>
<name>A0A914AZ79_PATMI</name>
<comment type="cofactor">
    <cofactor evidence="1">
        <name>FAD</name>
        <dbReference type="ChEBI" id="CHEBI:57692"/>
    </cofactor>
</comment>
<accession>A0A914AZ79</accession>
<protein>
    <recommendedName>
        <fullName evidence="6">FAD dependent oxidoreductase domain-containing protein</fullName>
    </recommendedName>
</protein>
<evidence type="ECO:0000313" key="8">
    <source>
        <dbReference type="Proteomes" id="UP000887568"/>
    </source>
</evidence>
<comment type="similarity">
    <text evidence="2">Belongs to the MSOX/MTOX family.</text>
</comment>
<dbReference type="InterPro" id="IPR036188">
    <property type="entry name" value="FAD/NAD-bd_sf"/>
</dbReference>
<evidence type="ECO:0000256" key="4">
    <source>
        <dbReference type="ARBA" id="ARBA00022827"/>
    </source>
</evidence>
<dbReference type="EnsemblMetazoa" id="XM_038213537.1">
    <property type="protein sequence ID" value="XP_038069465.1"/>
    <property type="gene ID" value="LOC119738630"/>
</dbReference>
<keyword evidence="4" id="KW-0274">FAD</keyword>
<dbReference type="Gene3D" id="3.30.9.10">
    <property type="entry name" value="D-Amino Acid Oxidase, subunit A, domain 2"/>
    <property type="match status" value="1"/>
</dbReference>
<dbReference type="AlphaFoldDB" id="A0A914AZ79"/>
<dbReference type="Proteomes" id="UP000887568">
    <property type="component" value="Unplaced"/>
</dbReference>
<keyword evidence="8" id="KW-1185">Reference proteome</keyword>
<keyword evidence="3" id="KW-0285">Flavoprotein</keyword>
<dbReference type="InterPro" id="IPR006076">
    <property type="entry name" value="FAD-dep_OxRdtase"/>
</dbReference>
<dbReference type="RefSeq" id="XP_038069465.1">
    <property type="nucleotide sequence ID" value="XM_038213537.1"/>
</dbReference>
<dbReference type="GeneID" id="119738630"/>
<dbReference type="PANTHER" id="PTHR10961:SF10">
    <property type="entry name" value="FAD DEPENDENT OXIDOREDUCTASE DOMAIN-CONTAINING PROTEIN"/>
    <property type="match status" value="1"/>
</dbReference>
<evidence type="ECO:0000256" key="5">
    <source>
        <dbReference type="ARBA" id="ARBA00023002"/>
    </source>
</evidence>
<feature type="domain" description="FAD dependent oxidoreductase" evidence="6">
    <location>
        <begin position="3"/>
        <end position="377"/>
    </location>
</feature>
<dbReference type="PANTHER" id="PTHR10961">
    <property type="entry name" value="PEROXISOMAL SARCOSINE OXIDASE"/>
    <property type="match status" value="1"/>
</dbReference>
<dbReference type="OrthoDB" id="424974at2759"/>
<evidence type="ECO:0000313" key="7">
    <source>
        <dbReference type="EnsemblMetazoa" id="XP_038069465.1"/>
    </source>
</evidence>
<proteinExistence type="inferred from homology"/>
<dbReference type="OMA" id="MPSTIVL"/>
<reference evidence="7" key="1">
    <citation type="submission" date="2022-11" db="UniProtKB">
        <authorList>
            <consortium name="EnsemblMetazoa"/>
        </authorList>
    </citation>
    <scope>IDENTIFICATION</scope>
</reference>
<dbReference type="GO" id="GO:0050660">
    <property type="term" value="F:flavin adenine dinucleotide binding"/>
    <property type="evidence" value="ECO:0007669"/>
    <property type="project" value="InterPro"/>
</dbReference>
<dbReference type="SUPFAM" id="SSF51905">
    <property type="entry name" value="FAD/NAD(P)-binding domain"/>
    <property type="match status" value="1"/>
</dbReference>
<keyword evidence="5" id="KW-0560">Oxidoreductase</keyword>
<evidence type="ECO:0000256" key="1">
    <source>
        <dbReference type="ARBA" id="ARBA00001974"/>
    </source>
</evidence>
<dbReference type="Pfam" id="PF01266">
    <property type="entry name" value="DAO"/>
    <property type="match status" value="1"/>
</dbReference>
<dbReference type="Gene3D" id="3.50.50.60">
    <property type="entry name" value="FAD/NAD(P)-binding domain"/>
    <property type="match status" value="1"/>
</dbReference>